<feature type="chain" id="PRO_5004333459" evidence="3">
    <location>
        <begin position="20"/>
        <end position="311"/>
    </location>
</feature>
<evidence type="ECO:0000256" key="1">
    <source>
        <dbReference type="SAM" id="Coils"/>
    </source>
</evidence>
<reference evidence="4" key="2">
    <citation type="submission" date="1999-12" db="EMBL/GenBank/DDBJ databases">
        <authorList>
            <person name="Shinn P."/>
            <person name="Brooks S."/>
            <person name="Buehler E."/>
            <person name="Chao Q."/>
            <person name="Johnson-Hopson C."/>
            <person name="Khan S."/>
            <person name="Kim C."/>
            <person name="Altafi H."/>
            <person name="Bei B."/>
            <person name="Chin C."/>
            <person name="Chiou J."/>
            <person name="Choi E."/>
            <person name="Conn L."/>
            <person name="Conway A."/>
            <person name="Gonzalez A."/>
            <person name="Hansen N."/>
            <person name="Howing B."/>
            <person name="Koo T."/>
            <person name="Lam B."/>
            <person name="Lee J."/>
            <person name="Lenz C."/>
            <person name="Li J."/>
            <person name="Liu A."/>
            <person name="Liu J."/>
            <person name="Liu S."/>
            <person name="Mukharsky N."/>
            <person name="Nguyen M."/>
            <person name="Palm C."/>
            <person name="Pham P."/>
            <person name="Sakano H."/>
            <person name="Schwartz J."/>
            <person name="Southwick A."/>
            <person name="Thaveri A."/>
            <person name="Toriumi M."/>
            <person name="Vaysberg M."/>
            <person name="Yu G."/>
            <person name="Davis R."/>
            <person name="Federspiel N."/>
            <person name="Theologis A."/>
            <person name="Ecker J."/>
        </authorList>
    </citation>
    <scope>NUCLEOTIDE SEQUENCE</scope>
</reference>
<keyword evidence="2" id="KW-0472">Membrane</keyword>
<accession>Q9SGN9</accession>
<evidence type="ECO:0000256" key="3">
    <source>
        <dbReference type="SAM" id="SignalP"/>
    </source>
</evidence>
<dbReference type="PANTHER" id="PTHR34360:SF2">
    <property type="entry name" value="MYOSIN HEAVY CHAIN-LIKE PROTEIN"/>
    <property type="match status" value="1"/>
</dbReference>
<feature type="transmembrane region" description="Helical" evidence="2">
    <location>
        <begin position="220"/>
        <end position="243"/>
    </location>
</feature>
<feature type="signal peptide" evidence="3">
    <location>
        <begin position="1"/>
        <end position="19"/>
    </location>
</feature>
<keyword evidence="2" id="KW-0812">Transmembrane</keyword>
<keyword evidence="1" id="KW-0175">Coiled coil</keyword>
<reference key="3">
    <citation type="journal article" date="2000" name="Nature">
        <title>Sequence and analysis of chromosome 1 of the plant Arabidopsis thaliana.</title>
        <authorList>
            <person name="Theologis A."/>
            <person name="Ecker J.R."/>
            <person name="Palm C.J."/>
            <person name="Federspiel N.A."/>
            <person name="Kaul S."/>
            <person name="White O."/>
            <person name="Alonso J."/>
            <person name="Altafi H."/>
            <person name="Araujo R."/>
            <person name="Bowman C.L."/>
            <person name="Brooks S.Y."/>
            <person name="Buehler E."/>
            <person name="Chan A."/>
            <person name="Chao Q."/>
            <person name="Chen H."/>
            <person name="Cheuk R.F."/>
            <person name="Chin C.W."/>
            <person name="Chung M.K."/>
            <person name="Conn L."/>
            <person name="Conway A.B."/>
            <person name="Conway A.R."/>
            <person name="Creasy T.H."/>
            <person name="Dewar K."/>
            <person name="Dunn P."/>
            <person name="Etgu P."/>
            <person name="Feldblyum T.V."/>
            <person name="Feng J."/>
            <person name="Fong B."/>
            <person name="Fujii C.Y."/>
            <person name="Gill J.E."/>
            <person name="Goldsmith A.D."/>
            <person name="Haas B."/>
            <person name="Hansen N.F."/>
            <person name="Hughes B."/>
            <person name="Huizar L."/>
            <person name="Hunter J.L."/>
            <person name="Jenkins J."/>
            <person name="Johnson-Hopson C."/>
            <person name="Khan S."/>
            <person name="Khaykin E."/>
            <person name="Kim C.J."/>
            <person name="Koo H.L."/>
            <person name="Kremenetskaia I."/>
            <person name="Kurtz D.B."/>
            <person name="Kwan A."/>
            <person name="Lam B."/>
            <person name="Langin-Hooper S."/>
            <person name="Lee A."/>
            <person name="Lee J.M."/>
            <person name="Lenz C.A."/>
            <person name="Li J.H."/>
            <person name="Li Y."/>
            <person name="Lin X."/>
            <person name="Liu S.X."/>
            <person name="Liu Z.A."/>
            <person name="Luros J.S."/>
            <person name="Maiti R."/>
            <person name="Marziali A."/>
            <person name="Militscher J."/>
            <person name="Miranda M."/>
            <person name="Nguyen M."/>
            <person name="Nierman W.C."/>
            <person name="Osborne B.I."/>
            <person name="Pai G."/>
            <person name="Peterson J."/>
            <person name="Pham P.K."/>
            <person name="Rizzo M."/>
            <person name="Rooney T."/>
            <person name="Rowley D."/>
            <person name="Sakano H."/>
            <person name="Salzberg S.L."/>
            <person name="Schwartz J.R."/>
            <person name="Shinn P."/>
            <person name="Southwick A.M."/>
            <person name="Sun H."/>
            <person name="Tallon L.J."/>
            <person name="Tambunga G."/>
            <person name="Toriumi M.J."/>
            <person name="Town C.D."/>
            <person name="Utterback T."/>
            <person name="Van Aken S."/>
            <person name="Vaysberg M."/>
            <person name="Vysotskaia V.S."/>
            <person name="Walker M."/>
            <person name="Wu D."/>
            <person name="Yu G."/>
            <person name="Fraser C.M."/>
            <person name="Venter J.C."/>
            <person name="Davis R.W."/>
        </authorList>
    </citation>
    <scope>NUCLEOTIDE SEQUENCE [LARGE SCALE GENOMIC DNA]</scope>
    <source>
        <strain>cv. Columbia</strain>
    </source>
</reference>
<sequence>MGLHLAALFFIISPLFVFSSQVQQQIGSNQNLINDLDSAKLRISQLEAVLEATIQKLDGKTLYLKEREKLIQVAETQILDLQSASYIDKVKLLWAALRTTNFELHVLEDKAREAKNKLKAKALEVEQMTEVVTEQWIQVQHLEQLMSDIQRKHLPKVDEAFDIHWKGKKVLSVQPYLTKALSQLKSLWAAVTKYHHQLQGFIEHEMERTEITAALANREVVFFMASALITFPVFGAWIGIGAIPTNPPSILALLLASQFLPLCFLFNILFSFSFFGHSETTPKSNDDKVLVYNDGSCFDGSFALASCVKLY</sequence>
<dbReference type="AlphaFoldDB" id="Q9SGN9"/>
<evidence type="ECO:0000313" key="4">
    <source>
        <dbReference type="EMBL" id="AAF16753.1"/>
    </source>
</evidence>
<name>Q9SGN9_ARATH</name>
<dbReference type="PANTHER" id="PTHR34360">
    <property type="entry name" value="OS08G0519400 PROTEIN"/>
    <property type="match status" value="1"/>
</dbReference>
<reference evidence="4" key="1">
    <citation type="submission" date="1999-12" db="EMBL/GenBank/DDBJ databases">
        <title>Genomic sequence for Arabidopsis thaliana BAC F3M18 from chromosome I.</title>
        <authorList>
            <person name="Shinn P."/>
            <person name="Brooks S."/>
            <person name="Buehler E."/>
            <person name="Chao Q."/>
            <person name="Johnson-Hopson C."/>
            <person name="Khan S."/>
            <person name="Kim C."/>
            <person name="Altafi H."/>
            <person name="Bei Q."/>
            <person name="Chin C."/>
            <person name="Chiou J."/>
            <person name="Choi E."/>
            <person name="Conn L."/>
            <person name="Conway A."/>
            <person name="Gonzales A."/>
            <person name="Hansen N."/>
            <person name="Howing B."/>
            <person name="Koo T."/>
            <person name="Lam B."/>
            <person name="Lee J."/>
            <person name="Lenz C."/>
            <person name="Li J."/>
            <person name="Liu A."/>
            <person name="Liu K."/>
            <person name="Liu S."/>
            <person name="Mukharsky N."/>
            <person name="Nguyen M."/>
            <person name="Palm C."/>
            <person name="Pham P."/>
            <person name="Sakano H."/>
            <person name="Schwartz J."/>
            <person name="Southwick A."/>
            <person name="Thaveri A."/>
            <person name="Toriumi M."/>
            <person name="Vaysberg M."/>
            <person name="Yu G."/>
            <person name="Federspiel N.A."/>
            <person name="Theologis A."/>
            <person name="Ecker J.R."/>
        </authorList>
    </citation>
    <scope>NUCLEOTIDE SEQUENCE</scope>
</reference>
<proteinExistence type="predicted"/>
<evidence type="ECO:0000256" key="2">
    <source>
        <dbReference type="SAM" id="Phobius"/>
    </source>
</evidence>
<organism evidence="4">
    <name type="scientific">Arabidopsis thaliana</name>
    <name type="common">Mouse-ear cress</name>
    <dbReference type="NCBI Taxonomy" id="3702"/>
    <lineage>
        <taxon>Eukaryota</taxon>
        <taxon>Viridiplantae</taxon>
        <taxon>Streptophyta</taxon>
        <taxon>Embryophyta</taxon>
        <taxon>Tracheophyta</taxon>
        <taxon>Spermatophyta</taxon>
        <taxon>Magnoliopsida</taxon>
        <taxon>eudicotyledons</taxon>
        <taxon>Gunneridae</taxon>
        <taxon>Pentapetalae</taxon>
        <taxon>rosids</taxon>
        <taxon>malvids</taxon>
        <taxon>Brassicales</taxon>
        <taxon>Brassicaceae</taxon>
        <taxon>Camelineae</taxon>
        <taxon>Arabidopsis</taxon>
    </lineage>
</organism>
<keyword evidence="2" id="KW-1133">Transmembrane helix</keyword>
<protein>
    <submittedName>
        <fullName evidence="4">F3M18.15</fullName>
    </submittedName>
</protein>
<feature type="transmembrane region" description="Helical" evidence="2">
    <location>
        <begin position="250"/>
        <end position="275"/>
    </location>
</feature>
<feature type="coiled-coil region" evidence="1">
    <location>
        <begin position="29"/>
        <end position="131"/>
    </location>
</feature>
<dbReference type="EMBL" id="AC010155">
    <property type="protein sequence ID" value="AAF16753.1"/>
    <property type="molecule type" value="Genomic_DNA"/>
</dbReference>
<keyword evidence="3" id="KW-0732">Signal</keyword>
<dbReference type="ExpressionAtlas" id="Q9SGN9">
    <property type="expression patterns" value="baseline and differential"/>
</dbReference>